<dbReference type="AlphaFoldDB" id="A0AAD9JFK5"/>
<dbReference type="Proteomes" id="UP001208570">
    <property type="component" value="Unassembled WGS sequence"/>
</dbReference>
<reference evidence="1" key="1">
    <citation type="journal article" date="2023" name="Mol. Biol. Evol.">
        <title>Third-Generation Sequencing Reveals the Adaptive Role of the Epigenome in Three Deep-Sea Polychaetes.</title>
        <authorList>
            <person name="Perez M."/>
            <person name="Aroh O."/>
            <person name="Sun Y."/>
            <person name="Lan Y."/>
            <person name="Juniper S.K."/>
            <person name="Young C.R."/>
            <person name="Angers B."/>
            <person name="Qian P.Y."/>
        </authorList>
    </citation>
    <scope>NUCLEOTIDE SEQUENCE</scope>
    <source>
        <strain evidence="1">P08H-3</strain>
    </source>
</reference>
<name>A0AAD9JFK5_9ANNE</name>
<gene>
    <name evidence="1" type="ORF">LSH36_353g00041</name>
</gene>
<protein>
    <submittedName>
        <fullName evidence="1">Uncharacterized protein</fullName>
    </submittedName>
</protein>
<evidence type="ECO:0000313" key="1">
    <source>
        <dbReference type="EMBL" id="KAK2151716.1"/>
    </source>
</evidence>
<comment type="caution">
    <text evidence="1">The sequence shown here is derived from an EMBL/GenBank/DDBJ whole genome shotgun (WGS) entry which is preliminary data.</text>
</comment>
<evidence type="ECO:0000313" key="2">
    <source>
        <dbReference type="Proteomes" id="UP001208570"/>
    </source>
</evidence>
<keyword evidence="2" id="KW-1185">Reference proteome</keyword>
<sequence>MSDTEDKKDEKAEPLAVSFVEEWCKLYGLDMGTAEYLQNHGYTTGDDVINLYTDDIRRFTNLDDVRKCLLPGAVSRYRQGREVADKQIQQKGVIFTKKPKDEVKKKASHLEIIKTDFIDQPTAEQLSDKLDQMLSSLLMTGEADPGIEDPDRADVDLDESRRQTEEAVLKLENELFTEEELKLVAQVNKLREKYNNDESPEYERELAALIATM</sequence>
<dbReference type="EMBL" id="JAODUP010000353">
    <property type="protein sequence ID" value="KAK2151716.1"/>
    <property type="molecule type" value="Genomic_DNA"/>
</dbReference>
<organism evidence="1 2">
    <name type="scientific">Paralvinella palmiformis</name>
    <dbReference type="NCBI Taxonomy" id="53620"/>
    <lineage>
        <taxon>Eukaryota</taxon>
        <taxon>Metazoa</taxon>
        <taxon>Spiralia</taxon>
        <taxon>Lophotrochozoa</taxon>
        <taxon>Annelida</taxon>
        <taxon>Polychaeta</taxon>
        <taxon>Sedentaria</taxon>
        <taxon>Canalipalpata</taxon>
        <taxon>Terebellida</taxon>
        <taxon>Terebelliformia</taxon>
        <taxon>Alvinellidae</taxon>
        <taxon>Paralvinella</taxon>
    </lineage>
</organism>
<proteinExistence type="predicted"/>
<accession>A0AAD9JFK5</accession>